<dbReference type="GO" id="GO:0006790">
    <property type="term" value="P:sulfur compound metabolic process"/>
    <property type="evidence" value="ECO:0007669"/>
    <property type="project" value="TreeGrafter"/>
</dbReference>
<organism evidence="5 6">
    <name type="scientific">Candidatus Aphodenecus pullistercoris</name>
    <dbReference type="NCBI Taxonomy" id="2840669"/>
    <lineage>
        <taxon>Bacteria</taxon>
        <taxon>Pseudomonadati</taxon>
        <taxon>Spirochaetota</taxon>
        <taxon>Spirochaetia</taxon>
        <taxon>Spirochaetales</taxon>
        <taxon>Candidatus Aphodenecus</taxon>
    </lineage>
</organism>
<feature type="short sequence motif" description="Histidine triad motif" evidence="2 3">
    <location>
        <begin position="96"/>
        <end position="100"/>
    </location>
</feature>
<dbReference type="InterPro" id="IPR011146">
    <property type="entry name" value="HIT-like"/>
</dbReference>
<dbReference type="InterPro" id="IPR036265">
    <property type="entry name" value="HIT-like_sf"/>
</dbReference>
<dbReference type="PANTHER" id="PTHR47670:SF1">
    <property type="entry name" value="ADENYLYLSULFATASE HINT3"/>
    <property type="match status" value="1"/>
</dbReference>
<comment type="caution">
    <text evidence="5">The sequence shown here is derived from an EMBL/GenBank/DDBJ whole genome shotgun (WGS) entry which is preliminary data.</text>
</comment>
<dbReference type="CDD" id="cd01277">
    <property type="entry name" value="HINT_subgroup"/>
    <property type="match status" value="1"/>
</dbReference>
<dbReference type="GO" id="GO:0047627">
    <property type="term" value="F:adenylylsulfatase activity"/>
    <property type="evidence" value="ECO:0007669"/>
    <property type="project" value="TreeGrafter"/>
</dbReference>
<evidence type="ECO:0000313" key="6">
    <source>
        <dbReference type="Proteomes" id="UP000823633"/>
    </source>
</evidence>
<evidence type="ECO:0000256" key="1">
    <source>
        <dbReference type="PIRSR" id="PIRSR601310-1"/>
    </source>
</evidence>
<sequence length="133" mass="14730">MATVFEMIINGDIPSTKLYEDESLLVILDINPVAKGHSLVISKTVYPNFTDCPVDVLAHMMEVAQKVDLQLRGKLGCDGTNIMINNGPASGQEIPHLHIHVIPRYKDDGQSFGFTKTKYDDGEIAQYGDLLRL</sequence>
<evidence type="ECO:0000256" key="2">
    <source>
        <dbReference type="PIRSR" id="PIRSR601310-3"/>
    </source>
</evidence>
<reference evidence="5" key="1">
    <citation type="submission" date="2020-10" db="EMBL/GenBank/DDBJ databases">
        <authorList>
            <person name="Gilroy R."/>
        </authorList>
    </citation>
    <scope>NUCLEOTIDE SEQUENCE</scope>
    <source>
        <strain evidence="5">11167</strain>
    </source>
</reference>
<dbReference type="GO" id="GO:0009150">
    <property type="term" value="P:purine ribonucleotide metabolic process"/>
    <property type="evidence" value="ECO:0007669"/>
    <property type="project" value="TreeGrafter"/>
</dbReference>
<evidence type="ECO:0000313" key="5">
    <source>
        <dbReference type="EMBL" id="MBO8443259.1"/>
    </source>
</evidence>
<dbReference type="InterPro" id="IPR019808">
    <property type="entry name" value="Histidine_triad_CS"/>
</dbReference>
<name>A0A9D9EDT2_9SPIR</name>
<dbReference type="PRINTS" id="PR00332">
    <property type="entry name" value="HISTRIAD"/>
</dbReference>
<dbReference type="PANTHER" id="PTHR47670">
    <property type="entry name" value="ADENYLYLSULFATASE HINT3"/>
    <property type="match status" value="1"/>
</dbReference>
<dbReference type="InterPro" id="IPR039384">
    <property type="entry name" value="HINT"/>
</dbReference>
<dbReference type="Pfam" id="PF01230">
    <property type="entry name" value="HIT"/>
    <property type="match status" value="1"/>
</dbReference>
<dbReference type="PROSITE" id="PS00892">
    <property type="entry name" value="HIT_1"/>
    <property type="match status" value="1"/>
</dbReference>
<proteinExistence type="predicted"/>
<evidence type="ECO:0000259" key="4">
    <source>
        <dbReference type="PROSITE" id="PS51084"/>
    </source>
</evidence>
<evidence type="ECO:0000256" key="3">
    <source>
        <dbReference type="PROSITE-ProRule" id="PRU00464"/>
    </source>
</evidence>
<dbReference type="AlphaFoldDB" id="A0A9D9EDT2"/>
<dbReference type="Proteomes" id="UP000823633">
    <property type="component" value="Unassembled WGS sequence"/>
</dbReference>
<accession>A0A9D9EDT2</accession>
<feature type="domain" description="HIT" evidence="4">
    <location>
        <begin position="4"/>
        <end position="111"/>
    </location>
</feature>
<protein>
    <submittedName>
        <fullName evidence="5">HIT family protein</fullName>
    </submittedName>
</protein>
<dbReference type="PROSITE" id="PS51084">
    <property type="entry name" value="HIT_2"/>
    <property type="match status" value="1"/>
</dbReference>
<dbReference type="SUPFAM" id="SSF54197">
    <property type="entry name" value="HIT-like"/>
    <property type="match status" value="1"/>
</dbReference>
<reference evidence="5" key="2">
    <citation type="journal article" date="2021" name="PeerJ">
        <title>Extensive microbial diversity within the chicken gut microbiome revealed by metagenomics and culture.</title>
        <authorList>
            <person name="Gilroy R."/>
            <person name="Ravi A."/>
            <person name="Getino M."/>
            <person name="Pursley I."/>
            <person name="Horton D.L."/>
            <person name="Alikhan N.F."/>
            <person name="Baker D."/>
            <person name="Gharbi K."/>
            <person name="Hall N."/>
            <person name="Watson M."/>
            <person name="Adriaenssens E.M."/>
            <person name="Foster-Nyarko E."/>
            <person name="Jarju S."/>
            <person name="Secka A."/>
            <person name="Antonio M."/>
            <person name="Oren A."/>
            <person name="Chaudhuri R.R."/>
            <person name="La Ragione R."/>
            <person name="Hildebrand F."/>
            <person name="Pallen M.J."/>
        </authorList>
    </citation>
    <scope>NUCLEOTIDE SEQUENCE</scope>
    <source>
        <strain evidence="5">11167</strain>
    </source>
</reference>
<gene>
    <name evidence="5" type="ORF">IAC42_05815</name>
</gene>
<feature type="active site" description="Tele-AMP-histidine intermediate" evidence="1">
    <location>
        <position position="98"/>
    </location>
</feature>
<dbReference type="InterPro" id="IPR001310">
    <property type="entry name" value="Histidine_triad_HIT"/>
</dbReference>
<dbReference type="Gene3D" id="3.30.428.10">
    <property type="entry name" value="HIT-like"/>
    <property type="match status" value="1"/>
</dbReference>
<dbReference type="EMBL" id="JADIMU010000037">
    <property type="protein sequence ID" value="MBO8443259.1"/>
    <property type="molecule type" value="Genomic_DNA"/>
</dbReference>